<dbReference type="Pfam" id="PF01094">
    <property type="entry name" value="ANF_receptor"/>
    <property type="match status" value="1"/>
</dbReference>
<feature type="compositionally biased region" description="Basic and acidic residues" evidence="9">
    <location>
        <begin position="1189"/>
        <end position="1203"/>
    </location>
</feature>
<dbReference type="InterPro" id="IPR001828">
    <property type="entry name" value="ANF_lig-bd_rcpt"/>
</dbReference>
<feature type="transmembrane region" description="Helical" evidence="10">
    <location>
        <begin position="594"/>
        <end position="619"/>
    </location>
</feature>
<keyword evidence="3 10" id="KW-1133">Transmembrane helix</keyword>
<dbReference type="PANTHER" id="PTHR10519:SF20">
    <property type="entry name" value="G-PROTEIN COUPLED RECEPTOR 156-RELATED"/>
    <property type="match status" value="1"/>
</dbReference>
<keyword evidence="13" id="KW-1185">Reference proteome</keyword>
<feature type="region of interest" description="Disordered" evidence="9">
    <location>
        <begin position="1338"/>
        <end position="1365"/>
    </location>
</feature>
<dbReference type="InterPro" id="IPR002455">
    <property type="entry name" value="GPCR3_GABA-B"/>
</dbReference>
<evidence type="ECO:0000256" key="3">
    <source>
        <dbReference type="ARBA" id="ARBA00022989"/>
    </source>
</evidence>
<feature type="transmembrane region" description="Helical" evidence="10">
    <location>
        <begin position="407"/>
        <end position="430"/>
    </location>
</feature>
<name>A0A9P6V0L4_9FUNG</name>
<dbReference type="SUPFAM" id="SSF53822">
    <property type="entry name" value="Periplasmic binding protein-like I"/>
    <property type="match status" value="1"/>
</dbReference>
<sequence length="1365" mass="149050">MAVNDVNEQKLIPGLNMSIVIRDSQEPDLLTASGGSAAISAAGKIITAKVGGVIGDIRSDLTRYEALMTSSVMIPQCSFTSVSTVLSDHIEYPFFFRTIPTLVVLVDAILEMIHGLGWRRILLIFDTTSLGWPARDYFVSRAQSFGIYVLGFQTMSSSDIPMDPTFQTIKDKIGETQSRVQVLLASAETQLMFLKEMKNSGFLSPDYAWITINDISPVLAQEPDPWSYDGLMMVDNGWNLSGYQPFDSFLSEWIQLNATDFPGAGDPTLDDNEGMVYSCVMMIALSYGKLVTDSLPNPADRVLDNPIIQGIRAGDLSAKAKTIDMFDDVPYEGPNGPIMLDANGNRKVGYYTYMSMKNGTSDQFGTNASGKFTKTQEPFFKVGHPNLPEDAPEGAVQNPTWSNTAGIVFGVFCIIGMCLTVLTSILVVYFRDHIIIKAVSPTFCVCELLGILLITIWCMIHVGIPDMGVCVVQTLAYPVGATLLVGSLAIKNYRIYRIFNSVKVLNSGSQTRTVMRYLGVALILVLIPTVIELIVERPGTQKINIQQIQWVRCRDIETNVRWTVVVAIVPLFFIVFGVYFAFKTRNVVYLWNEAKQIAVVLYNVFFLTVIMIISCFFPTELYLATFYISIICPLVIAYLSLFVLFLPKFWKIWRKRNHSWEQESHTGFPTRRQDFELVGDLNGRGGLGGIRGISGTLLLGRLPDDLRAAPIPSKRPRGRSAPQPFTTNTAVDAGSVRHLDLSAVISGPRISFEPNRNLAVNQRAGSLPEEPSLGNRTSSAESSAATLSQATPHSQDGSPMPHKDSIPPVTECRDSDDAGNIITPNQSMSREDRFSREVSGVGGRIAAASASGKDIDAAIFAVHASIEPIHDDFGIYSADTSSSALAETIRMSVNGRSTSYLMLSMTQIECHDGDETNLHIKTSRCGEIIIRFPNQAQLDYWMSLFSPQDLQALKAHSFSETSGTTPQTSVSRPAQTGVEATSSSPSDLGFTSGFNGNGGHSGDGAVRRRSVSTRLASIRPKHHRSINLMLEATESTGTLTAADMSGGDYGGSSRDQSDIFTALERQQQEQQGLRKILSQGISREQHDVESIAMESSIPIYGDVLKNGEAVLNEVWNTNTHNDSADPSNRNGSRDAGYPPKQHPLNRGSLDVTVDDQALQEASRSVETSGYPKAQQHVSTLHTPPWRSSDFSEARPSFDSHHDPLTQPPISSNSGDSMLHRQEPSIVCNGSCAENGQDSTCLHMEDSDSDDLYDPEFGIGAGQGQGRRRRRKPNHPRLAYQNGSGVPQSSYSGTATLGYKAGTIPSAAVISAAAAAVSAGWSESEALAHATVDPSFISPQTGVDSRTREQSRSSFGHRYFDRTITN</sequence>
<evidence type="ECO:0000256" key="2">
    <source>
        <dbReference type="ARBA" id="ARBA00022692"/>
    </source>
</evidence>
<feature type="transmembrane region" description="Helical" evidence="10">
    <location>
        <begin position="442"/>
        <end position="463"/>
    </location>
</feature>
<feature type="region of interest" description="Disordered" evidence="9">
    <location>
        <begin position="1254"/>
        <end position="1290"/>
    </location>
</feature>
<dbReference type="GO" id="GO:0004965">
    <property type="term" value="F:G protein-coupled GABA receptor activity"/>
    <property type="evidence" value="ECO:0007669"/>
    <property type="project" value="InterPro"/>
</dbReference>
<dbReference type="InterPro" id="IPR017978">
    <property type="entry name" value="GPCR_3_C"/>
</dbReference>
<accession>A0A9P6V0L4</accession>
<dbReference type="PROSITE" id="PS50259">
    <property type="entry name" value="G_PROTEIN_RECEP_F3_4"/>
    <property type="match status" value="1"/>
</dbReference>
<keyword evidence="8" id="KW-0807">Transducer</keyword>
<feature type="compositionally biased region" description="Polar residues" evidence="9">
    <location>
        <begin position="1280"/>
        <end position="1290"/>
    </location>
</feature>
<feature type="transmembrane region" description="Helical" evidence="10">
    <location>
        <begin position="625"/>
        <end position="646"/>
    </location>
</feature>
<evidence type="ECO:0000256" key="8">
    <source>
        <dbReference type="ARBA" id="ARBA00023224"/>
    </source>
</evidence>
<feature type="compositionally biased region" description="Low complexity" evidence="9">
    <location>
        <begin position="777"/>
        <end position="791"/>
    </location>
</feature>
<keyword evidence="5 10" id="KW-0472">Membrane</keyword>
<keyword evidence="6" id="KW-0675">Receptor</keyword>
<dbReference type="Gene3D" id="3.40.50.2300">
    <property type="match status" value="2"/>
</dbReference>
<keyword evidence="4" id="KW-0297">G-protein coupled receptor</keyword>
<dbReference type="CDD" id="cd15047">
    <property type="entry name" value="7tmC_GABA-B-like"/>
    <property type="match status" value="1"/>
</dbReference>
<keyword evidence="7" id="KW-0325">Glycoprotein</keyword>
<comment type="caution">
    <text evidence="12">The sequence shown here is derived from an EMBL/GenBank/DDBJ whole genome shotgun (WGS) entry which is preliminary data.</text>
</comment>
<evidence type="ECO:0000256" key="9">
    <source>
        <dbReference type="SAM" id="MobiDB-lite"/>
    </source>
</evidence>
<feature type="compositionally biased region" description="Polar residues" evidence="9">
    <location>
        <begin position="1117"/>
        <end position="1130"/>
    </location>
</feature>
<dbReference type="Pfam" id="PF00003">
    <property type="entry name" value="7tm_3"/>
    <property type="match status" value="1"/>
</dbReference>
<feature type="region of interest" description="Disordered" evidence="9">
    <location>
        <begin position="763"/>
        <end position="833"/>
    </location>
</feature>
<dbReference type="PANTHER" id="PTHR10519">
    <property type="entry name" value="GABA-B RECEPTOR"/>
    <property type="match status" value="1"/>
</dbReference>
<evidence type="ECO:0000256" key="7">
    <source>
        <dbReference type="ARBA" id="ARBA00023180"/>
    </source>
</evidence>
<dbReference type="InterPro" id="IPR028082">
    <property type="entry name" value="Peripla_BP_I"/>
</dbReference>
<feature type="region of interest" description="Disordered" evidence="9">
    <location>
        <begin position="958"/>
        <end position="1012"/>
    </location>
</feature>
<feature type="transmembrane region" description="Helical" evidence="10">
    <location>
        <begin position="514"/>
        <end position="535"/>
    </location>
</feature>
<dbReference type="OrthoDB" id="5597995at2759"/>
<evidence type="ECO:0000256" key="1">
    <source>
        <dbReference type="ARBA" id="ARBA00004141"/>
    </source>
</evidence>
<evidence type="ECO:0000259" key="11">
    <source>
        <dbReference type="PROSITE" id="PS50259"/>
    </source>
</evidence>
<dbReference type="Proteomes" id="UP000738325">
    <property type="component" value="Unassembled WGS sequence"/>
</dbReference>
<feature type="domain" description="G-protein coupled receptors family 3 profile" evidence="11">
    <location>
        <begin position="405"/>
        <end position="652"/>
    </location>
</feature>
<feature type="region of interest" description="Disordered" evidence="9">
    <location>
        <begin position="1117"/>
        <end position="1206"/>
    </location>
</feature>
<dbReference type="GO" id="GO:0038039">
    <property type="term" value="C:G protein-coupled receptor heterodimeric complex"/>
    <property type="evidence" value="ECO:0007669"/>
    <property type="project" value="TreeGrafter"/>
</dbReference>
<evidence type="ECO:0000256" key="6">
    <source>
        <dbReference type="ARBA" id="ARBA00023170"/>
    </source>
</evidence>
<feature type="compositionally biased region" description="Polar residues" evidence="9">
    <location>
        <begin position="958"/>
        <end position="986"/>
    </location>
</feature>
<feature type="compositionally biased region" description="Basic and acidic residues" evidence="9">
    <location>
        <begin position="801"/>
        <end position="816"/>
    </location>
</feature>
<reference evidence="12" key="1">
    <citation type="journal article" date="2020" name="Fungal Divers.">
        <title>Resolving the Mortierellaceae phylogeny through synthesis of multi-gene phylogenetics and phylogenomics.</title>
        <authorList>
            <person name="Vandepol N."/>
            <person name="Liber J."/>
            <person name="Desiro A."/>
            <person name="Na H."/>
            <person name="Kennedy M."/>
            <person name="Barry K."/>
            <person name="Grigoriev I.V."/>
            <person name="Miller A.N."/>
            <person name="O'Donnell K."/>
            <person name="Stajich J.E."/>
            <person name="Bonito G."/>
        </authorList>
    </citation>
    <scope>NUCLEOTIDE SEQUENCE</scope>
    <source>
        <strain evidence="12">REB-010B</strain>
    </source>
</reference>
<evidence type="ECO:0000256" key="5">
    <source>
        <dbReference type="ARBA" id="ARBA00023136"/>
    </source>
</evidence>
<evidence type="ECO:0000256" key="4">
    <source>
        <dbReference type="ARBA" id="ARBA00023040"/>
    </source>
</evidence>
<evidence type="ECO:0000256" key="10">
    <source>
        <dbReference type="SAM" id="Phobius"/>
    </source>
</evidence>
<feature type="transmembrane region" description="Helical" evidence="10">
    <location>
        <begin position="560"/>
        <end position="582"/>
    </location>
</feature>
<organism evidence="12 13">
    <name type="scientific">Dissophora globulifera</name>
    <dbReference type="NCBI Taxonomy" id="979702"/>
    <lineage>
        <taxon>Eukaryota</taxon>
        <taxon>Fungi</taxon>
        <taxon>Fungi incertae sedis</taxon>
        <taxon>Mucoromycota</taxon>
        <taxon>Mortierellomycotina</taxon>
        <taxon>Mortierellomycetes</taxon>
        <taxon>Mortierellales</taxon>
        <taxon>Mortierellaceae</taxon>
        <taxon>Dissophora</taxon>
    </lineage>
</organism>
<evidence type="ECO:0000313" key="12">
    <source>
        <dbReference type="EMBL" id="KAG0329537.1"/>
    </source>
</evidence>
<evidence type="ECO:0000313" key="13">
    <source>
        <dbReference type="Proteomes" id="UP000738325"/>
    </source>
</evidence>
<dbReference type="GO" id="GO:0007214">
    <property type="term" value="P:gamma-aminobutyric acid signaling pathway"/>
    <property type="evidence" value="ECO:0007669"/>
    <property type="project" value="TreeGrafter"/>
</dbReference>
<proteinExistence type="predicted"/>
<feature type="region of interest" description="Disordered" evidence="9">
    <location>
        <begin position="708"/>
        <end position="730"/>
    </location>
</feature>
<gene>
    <name evidence="12" type="ORF">BGZ99_001539</name>
</gene>
<comment type="subcellular location">
    <subcellularLocation>
        <location evidence="1">Membrane</location>
        <topology evidence="1">Multi-pass membrane protein</topology>
    </subcellularLocation>
</comment>
<dbReference type="EMBL" id="JAAAIP010000014">
    <property type="protein sequence ID" value="KAG0329537.1"/>
    <property type="molecule type" value="Genomic_DNA"/>
</dbReference>
<feature type="compositionally biased region" description="Basic residues" evidence="9">
    <location>
        <begin position="1265"/>
        <end position="1274"/>
    </location>
</feature>
<protein>
    <recommendedName>
        <fullName evidence="11">G-protein coupled receptors family 3 profile domain-containing protein</fullName>
    </recommendedName>
</protein>
<keyword evidence="2 10" id="KW-0812">Transmembrane</keyword>
<dbReference type="PRINTS" id="PR01176">
    <property type="entry name" value="GABABRECEPTR"/>
</dbReference>